<dbReference type="InterPro" id="IPR020846">
    <property type="entry name" value="MFS_dom"/>
</dbReference>
<sequence>MTLWLAIVAVGLTLRPTLTSISPLLPQIREATGMTYPVAALLTSLPVLAMGAGAFAASGLTRRFGERRGVLLGLVALALACGVRFFADDTVTMIATALASGIGIAIIQALLPGVVKANYSAARMTSMMGLYSAALMGGGGLGAAASPWAASEAGDWRVGLGMWLAVVGVAALAWWRAPLKVHAVAQAVAPAAHTTASAEDLRAACRAATSGISGKPPSMLDLLRKHRAWTLAVYFGLINCTYTTMVAWLPPFYQQRGMSATQSGALLAGLTACQVVAALMLPWLARRNVDRRRWLTLALAATLAGLAGLVVAPDAAPWWWIGGIGFGLGGTFSLGLVLALDHHAHPRHAAALAAFMQGVGFCIAAVAPFASGAVMATTGSFMPSWIGLIVLNVALIALTWRFDPQGYASALGLSRDGHVGRHRSA</sequence>
<dbReference type="Proteomes" id="UP001058980">
    <property type="component" value="Chromosome"/>
</dbReference>
<proteinExistence type="predicted"/>
<evidence type="ECO:0000256" key="1">
    <source>
        <dbReference type="ARBA" id="ARBA00022692"/>
    </source>
</evidence>
<feature type="transmembrane region" description="Helical" evidence="4">
    <location>
        <begin position="156"/>
        <end position="175"/>
    </location>
</feature>
<keyword evidence="7" id="KW-1185">Reference proteome</keyword>
<dbReference type="InterPro" id="IPR036259">
    <property type="entry name" value="MFS_trans_sf"/>
</dbReference>
<organism evidence="6 7">
    <name type="scientific">Pandoraea commovens</name>
    <dbReference type="NCBI Taxonomy" id="2508289"/>
    <lineage>
        <taxon>Bacteria</taxon>
        <taxon>Pseudomonadati</taxon>
        <taxon>Pseudomonadota</taxon>
        <taxon>Betaproteobacteria</taxon>
        <taxon>Burkholderiales</taxon>
        <taxon>Burkholderiaceae</taxon>
        <taxon>Pandoraea</taxon>
    </lineage>
</organism>
<evidence type="ECO:0000313" key="6">
    <source>
        <dbReference type="EMBL" id="UVA78792.1"/>
    </source>
</evidence>
<feature type="transmembrane region" description="Helical" evidence="4">
    <location>
        <begin position="318"/>
        <end position="340"/>
    </location>
</feature>
<dbReference type="Pfam" id="PF07690">
    <property type="entry name" value="MFS_1"/>
    <property type="match status" value="1"/>
</dbReference>
<dbReference type="EMBL" id="CP102780">
    <property type="protein sequence ID" value="UVA78792.1"/>
    <property type="molecule type" value="Genomic_DNA"/>
</dbReference>
<dbReference type="Gene3D" id="1.20.1250.20">
    <property type="entry name" value="MFS general substrate transporter like domains"/>
    <property type="match status" value="1"/>
</dbReference>
<evidence type="ECO:0000256" key="3">
    <source>
        <dbReference type="ARBA" id="ARBA00023136"/>
    </source>
</evidence>
<feature type="transmembrane region" description="Helical" evidence="4">
    <location>
        <begin position="352"/>
        <end position="376"/>
    </location>
</feature>
<evidence type="ECO:0000256" key="4">
    <source>
        <dbReference type="SAM" id="Phobius"/>
    </source>
</evidence>
<dbReference type="PANTHER" id="PTHR23523:SF1">
    <property type="entry name" value="CYANATE TRANSPORT PROTEIN CYNX"/>
    <property type="match status" value="1"/>
</dbReference>
<feature type="transmembrane region" description="Helical" evidence="4">
    <location>
        <begin position="382"/>
        <end position="400"/>
    </location>
</feature>
<evidence type="ECO:0000313" key="7">
    <source>
        <dbReference type="Proteomes" id="UP001058980"/>
    </source>
</evidence>
<evidence type="ECO:0000256" key="2">
    <source>
        <dbReference type="ARBA" id="ARBA00022989"/>
    </source>
</evidence>
<keyword evidence="3 4" id="KW-0472">Membrane</keyword>
<feature type="transmembrane region" description="Helical" evidence="4">
    <location>
        <begin position="294"/>
        <end position="312"/>
    </location>
</feature>
<feature type="domain" description="Major facilitator superfamily (MFS) profile" evidence="5">
    <location>
        <begin position="1"/>
        <end position="425"/>
    </location>
</feature>
<reference evidence="6" key="1">
    <citation type="submission" date="2022-08" db="EMBL/GenBank/DDBJ databases">
        <title>Multi-unit outbreak of Pandoraea commovens among non-cystic fibrosis intensive care patients from 2019 to 2021 in Berlin, Germany.</title>
        <authorList>
            <person name="Menzel P."/>
        </authorList>
    </citation>
    <scope>NUCLEOTIDE SEQUENCE</scope>
    <source>
        <strain evidence="6">LB-19-202-79</strain>
    </source>
</reference>
<dbReference type="InterPro" id="IPR011701">
    <property type="entry name" value="MFS"/>
</dbReference>
<keyword evidence="2 4" id="KW-1133">Transmembrane helix</keyword>
<feature type="transmembrane region" description="Helical" evidence="4">
    <location>
        <begin position="265"/>
        <end position="285"/>
    </location>
</feature>
<dbReference type="PROSITE" id="PS50850">
    <property type="entry name" value="MFS"/>
    <property type="match status" value="1"/>
</dbReference>
<dbReference type="PANTHER" id="PTHR23523">
    <property type="match status" value="1"/>
</dbReference>
<gene>
    <name evidence="6" type="ORF">NTU39_22575</name>
</gene>
<feature type="transmembrane region" description="Helical" evidence="4">
    <location>
        <begin position="228"/>
        <end position="253"/>
    </location>
</feature>
<dbReference type="RefSeq" id="WP_257958617.1">
    <property type="nucleotide sequence ID" value="NZ_CP102780.1"/>
</dbReference>
<feature type="transmembrane region" description="Helical" evidence="4">
    <location>
        <begin position="69"/>
        <end position="87"/>
    </location>
</feature>
<dbReference type="SUPFAM" id="SSF103473">
    <property type="entry name" value="MFS general substrate transporter"/>
    <property type="match status" value="1"/>
</dbReference>
<evidence type="ECO:0000259" key="5">
    <source>
        <dbReference type="PROSITE" id="PS50850"/>
    </source>
</evidence>
<keyword evidence="1 4" id="KW-0812">Transmembrane</keyword>
<feature type="transmembrane region" description="Helical" evidence="4">
    <location>
        <begin position="35"/>
        <end position="57"/>
    </location>
</feature>
<feature type="transmembrane region" description="Helical" evidence="4">
    <location>
        <begin position="127"/>
        <end position="150"/>
    </location>
</feature>
<name>A0ABY5QDC3_9BURK</name>
<dbReference type="InterPro" id="IPR052524">
    <property type="entry name" value="MFS_Cyanate_Porter"/>
</dbReference>
<feature type="transmembrane region" description="Helical" evidence="4">
    <location>
        <begin position="93"/>
        <end position="115"/>
    </location>
</feature>
<accession>A0ABY5QDC3</accession>
<protein>
    <submittedName>
        <fullName evidence="6">MFS transporter</fullName>
    </submittedName>
</protein>